<dbReference type="OrthoDB" id="2870328at2"/>
<proteinExistence type="predicted"/>
<gene>
    <name evidence="1" type="ORF">PA7_12220</name>
</gene>
<name>A0A511CXT9_9PSEU</name>
<keyword evidence="2" id="KW-1185">Reference proteome</keyword>
<dbReference type="EMBL" id="BJVI01000008">
    <property type="protein sequence ID" value="GEL17385.1"/>
    <property type="molecule type" value="Genomic_DNA"/>
</dbReference>
<dbReference type="STRING" id="1123024.GCA_000423625_02725"/>
<dbReference type="Proteomes" id="UP000321328">
    <property type="component" value="Unassembled WGS sequence"/>
</dbReference>
<protein>
    <submittedName>
        <fullName evidence="1">Uncharacterized protein</fullName>
    </submittedName>
</protein>
<sequence length="96" mass="10481">MHMKGYLLQLLASRGEMWDDEIVDAVCAEYGVSGDYWTGTIRLTLTDLYSGGLLDELDATVDPSRTGGKEKILFKYAVNGFGRTRMAQAGLLGAQS</sequence>
<dbReference type="AlphaFoldDB" id="A0A511CXT9"/>
<reference evidence="1 2" key="1">
    <citation type="submission" date="2019-07" db="EMBL/GenBank/DDBJ databases">
        <title>Whole genome shotgun sequence of Pseudonocardia asaccharolytica NBRC 16224.</title>
        <authorList>
            <person name="Hosoyama A."/>
            <person name="Uohara A."/>
            <person name="Ohji S."/>
            <person name="Ichikawa N."/>
        </authorList>
    </citation>
    <scope>NUCLEOTIDE SEQUENCE [LARGE SCALE GENOMIC DNA]</scope>
    <source>
        <strain evidence="1 2">NBRC 16224</strain>
    </source>
</reference>
<evidence type="ECO:0000313" key="1">
    <source>
        <dbReference type="EMBL" id="GEL17385.1"/>
    </source>
</evidence>
<accession>A0A511CXT9</accession>
<comment type="caution">
    <text evidence="1">The sequence shown here is derived from an EMBL/GenBank/DDBJ whole genome shotgun (WGS) entry which is preliminary data.</text>
</comment>
<evidence type="ECO:0000313" key="2">
    <source>
        <dbReference type="Proteomes" id="UP000321328"/>
    </source>
</evidence>
<organism evidence="1 2">
    <name type="scientific">Pseudonocardia asaccharolytica DSM 44247 = NBRC 16224</name>
    <dbReference type="NCBI Taxonomy" id="1123024"/>
    <lineage>
        <taxon>Bacteria</taxon>
        <taxon>Bacillati</taxon>
        <taxon>Actinomycetota</taxon>
        <taxon>Actinomycetes</taxon>
        <taxon>Pseudonocardiales</taxon>
        <taxon>Pseudonocardiaceae</taxon>
        <taxon>Pseudonocardia</taxon>
    </lineage>
</organism>